<gene>
    <name evidence="1" type="ORF">HNQ88_003869</name>
</gene>
<evidence type="ECO:0000313" key="2">
    <source>
        <dbReference type="Proteomes" id="UP001185092"/>
    </source>
</evidence>
<reference evidence="1" key="1">
    <citation type="submission" date="2023-07" db="EMBL/GenBank/DDBJ databases">
        <title>Genomic Encyclopedia of Type Strains, Phase IV (KMG-IV): sequencing the most valuable type-strain genomes for metagenomic binning, comparative biology and taxonomic classification.</title>
        <authorList>
            <person name="Goeker M."/>
        </authorList>
    </citation>
    <scope>NUCLEOTIDE SEQUENCE</scope>
    <source>
        <strain evidence="1">DSM 26174</strain>
    </source>
</reference>
<evidence type="ECO:0000313" key="1">
    <source>
        <dbReference type="EMBL" id="MDR6240793.1"/>
    </source>
</evidence>
<accession>A0AAE4BUI3</accession>
<dbReference type="RefSeq" id="WP_309941041.1">
    <property type="nucleotide sequence ID" value="NZ_AP025306.1"/>
</dbReference>
<organism evidence="1 2">
    <name type="scientific">Aureibacter tunicatorum</name>
    <dbReference type="NCBI Taxonomy" id="866807"/>
    <lineage>
        <taxon>Bacteria</taxon>
        <taxon>Pseudomonadati</taxon>
        <taxon>Bacteroidota</taxon>
        <taxon>Cytophagia</taxon>
        <taxon>Cytophagales</taxon>
        <taxon>Persicobacteraceae</taxon>
        <taxon>Aureibacter</taxon>
    </lineage>
</organism>
<comment type="caution">
    <text evidence="1">The sequence shown here is derived from an EMBL/GenBank/DDBJ whole genome shotgun (WGS) entry which is preliminary data.</text>
</comment>
<keyword evidence="2" id="KW-1185">Reference proteome</keyword>
<proteinExistence type="predicted"/>
<dbReference type="Proteomes" id="UP001185092">
    <property type="component" value="Unassembled WGS sequence"/>
</dbReference>
<dbReference type="AlphaFoldDB" id="A0AAE4BUI3"/>
<name>A0AAE4BUI3_9BACT</name>
<protein>
    <submittedName>
        <fullName evidence="1">Energy-converting hydrogenase Eha subunit C</fullName>
    </submittedName>
</protein>
<sequence length="259" mass="28938">MFKKFTFILAASVVIFNSCTDNKSSKESTTDTSNIKEASTETAKVEEVKAEEFPTICVWDKTSLLATPDSKGKWLSSISLGESLIYLGEKENDKNSKRVYCKVRLSDGKEGWANEYCLVVNGSAAAILKQSPIHKRPDALTLTDKKFEIGEMLAIEESKGDWIKVVGKERKKSGWLNTSAVTTKVEDVTTAILMLKKIGNINEDLDIAKAKEFIQNAPYSDSYFIKLLEERVNEQEQAFADETLVEEENTAVDEIENVL</sequence>
<dbReference type="EMBL" id="JAVDQD010000005">
    <property type="protein sequence ID" value="MDR6240793.1"/>
    <property type="molecule type" value="Genomic_DNA"/>
</dbReference>